<keyword evidence="1" id="KW-1133">Transmembrane helix</keyword>
<organism evidence="2 3">
    <name type="scientific">Tepidibacter hydrothermalis</name>
    <dbReference type="NCBI Taxonomy" id="3036126"/>
    <lineage>
        <taxon>Bacteria</taxon>
        <taxon>Bacillati</taxon>
        <taxon>Bacillota</taxon>
        <taxon>Clostridia</taxon>
        <taxon>Peptostreptococcales</taxon>
        <taxon>Peptostreptococcaceae</taxon>
        <taxon>Tepidibacter</taxon>
    </lineage>
</organism>
<feature type="transmembrane region" description="Helical" evidence="1">
    <location>
        <begin position="57"/>
        <end position="75"/>
    </location>
</feature>
<keyword evidence="3" id="KW-1185">Reference proteome</keyword>
<dbReference type="InterPro" id="IPR010539">
    <property type="entry name" value="BaxI_1-like"/>
</dbReference>
<feature type="transmembrane region" description="Helical" evidence="1">
    <location>
        <begin position="82"/>
        <end position="100"/>
    </location>
</feature>
<evidence type="ECO:0000256" key="1">
    <source>
        <dbReference type="SAM" id="Phobius"/>
    </source>
</evidence>
<evidence type="ECO:0000313" key="3">
    <source>
        <dbReference type="Proteomes" id="UP001222800"/>
    </source>
</evidence>
<reference evidence="2 3" key="1">
    <citation type="submission" date="2023-03" db="EMBL/GenBank/DDBJ databases">
        <title>Complete genome sequence of Tepidibacter sp. SWIR-1, isolated from a deep-sea hydrothermal vent.</title>
        <authorList>
            <person name="Li X."/>
        </authorList>
    </citation>
    <scope>NUCLEOTIDE SEQUENCE [LARGE SCALE GENOMIC DNA]</scope>
    <source>
        <strain evidence="2 3">SWIR-1</strain>
    </source>
</reference>
<dbReference type="RefSeq" id="WP_277732196.1">
    <property type="nucleotide sequence ID" value="NZ_CP120733.1"/>
</dbReference>
<dbReference type="EMBL" id="CP120733">
    <property type="protein sequence ID" value="WFD10218.1"/>
    <property type="molecule type" value="Genomic_DNA"/>
</dbReference>
<sequence length="247" mass="26779">MESSFSNPYIQRVAGESNEYVGDTCTYGGIIEKAMYFFLVTFIGIGAFLFMQMHQPYVTYILIGAGVVGIIAPLLSYLVPKAIPILGTFFGFAQGYIIGYSCVEFSKGYSGVVPLAIIITFSAVIIMGVLYGSGIVKVDQKFKAIISALFLTSFVFGGVVFISSFFTSQLTSMFNKNGIVAIVASVLTLIVSVLNLAVDFDNITIGVDSGFSKNHEWTLAFGIITSIILIFLKVLKLVYQLVGDDDE</sequence>
<accession>A0ABY8EBC0</accession>
<evidence type="ECO:0000313" key="2">
    <source>
        <dbReference type="EMBL" id="WFD10218.1"/>
    </source>
</evidence>
<feature type="transmembrane region" description="Helical" evidence="1">
    <location>
        <begin position="219"/>
        <end position="239"/>
    </location>
</feature>
<keyword evidence="1" id="KW-0472">Membrane</keyword>
<dbReference type="Pfam" id="PF12811">
    <property type="entry name" value="BaxI_1"/>
    <property type="match status" value="1"/>
</dbReference>
<proteinExistence type="predicted"/>
<gene>
    <name evidence="2" type="ORF">P4S50_17960</name>
</gene>
<feature type="transmembrane region" description="Helical" evidence="1">
    <location>
        <begin position="178"/>
        <end position="198"/>
    </location>
</feature>
<feature type="transmembrane region" description="Helical" evidence="1">
    <location>
        <begin position="34"/>
        <end position="51"/>
    </location>
</feature>
<dbReference type="Proteomes" id="UP001222800">
    <property type="component" value="Chromosome"/>
</dbReference>
<keyword evidence="1" id="KW-0812">Transmembrane</keyword>
<feature type="transmembrane region" description="Helical" evidence="1">
    <location>
        <begin position="144"/>
        <end position="166"/>
    </location>
</feature>
<feature type="transmembrane region" description="Helical" evidence="1">
    <location>
        <begin position="112"/>
        <end position="132"/>
    </location>
</feature>
<protein>
    <submittedName>
        <fullName evidence="2">Bax inhibitor-1/YccA family protein</fullName>
    </submittedName>
</protein>
<dbReference type="PANTHER" id="PTHR41282:SF1">
    <property type="entry name" value="CONSERVED TRANSMEMBRANE PROTEIN-RELATED"/>
    <property type="match status" value="1"/>
</dbReference>
<name>A0ABY8EBC0_9FIRM</name>
<dbReference type="PANTHER" id="PTHR41282">
    <property type="entry name" value="CONSERVED TRANSMEMBRANE PROTEIN-RELATED"/>
    <property type="match status" value="1"/>
</dbReference>